<dbReference type="GeneID" id="55821306"/>
<proteinExistence type="predicted"/>
<evidence type="ECO:0000313" key="2">
    <source>
        <dbReference type="Proteomes" id="UP000509594"/>
    </source>
</evidence>
<organism evidence="1 2">
    <name type="scientific">Methanolobus zinderi</name>
    <dbReference type="NCBI Taxonomy" id="536044"/>
    <lineage>
        <taxon>Archaea</taxon>
        <taxon>Methanobacteriati</taxon>
        <taxon>Methanobacteriota</taxon>
        <taxon>Stenosarchaea group</taxon>
        <taxon>Methanomicrobia</taxon>
        <taxon>Methanosarcinales</taxon>
        <taxon>Methanosarcinaceae</taxon>
        <taxon>Methanolobus</taxon>
    </lineage>
</organism>
<dbReference type="Proteomes" id="UP000509594">
    <property type="component" value="Chromosome"/>
</dbReference>
<dbReference type="KEGG" id="mzi:HWN40_06485"/>
<reference evidence="1 2" key="1">
    <citation type="submission" date="2020-06" db="EMBL/GenBank/DDBJ databases">
        <title>Methanolobus halotolerans sp. nov., isolated from a saline lake Tus in Siberia.</title>
        <authorList>
            <person name="Shen Y."/>
            <person name="Chen S.-C."/>
            <person name="Lai M.-C."/>
            <person name="Huang H.-H."/>
            <person name="Chiu H.-H."/>
            <person name="Tang S.-L."/>
            <person name="Rogozin D.Y."/>
            <person name="Degermendzhy A.G."/>
        </authorList>
    </citation>
    <scope>NUCLEOTIDE SEQUENCE [LARGE SCALE GENOMIC DNA]</scope>
    <source>
        <strain evidence="1 2">DSM 21339</strain>
    </source>
</reference>
<evidence type="ECO:0000313" key="1">
    <source>
        <dbReference type="EMBL" id="QLC49919.1"/>
    </source>
</evidence>
<dbReference type="AlphaFoldDB" id="A0A7D5E7W9"/>
<sequence>MKTSIIIALITLLLLAVPISAADQDNNTIDYDSYRNNWDSLPENQDDWICVDHALNYSRNYPEWGMVIVSPSPRFSVQPHMTNYKIEGNTLLIHEAQINKTYELKITNNTMTIPYHEDFPDVFLEEWEKGTYFHFIPDKTNVIRVYTILKDNRDDFFDYENMTGNDTTDVSIELDDSDEVETIRNDFSNSSDNTPVLNTTNKLNDSNITDHSEKTLEEKESFTARFVEFIRSLTGLFA</sequence>
<dbReference type="OrthoDB" id="125662at2157"/>
<dbReference type="EMBL" id="CP058215">
    <property type="protein sequence ID" value="QLC49919.1"/>
    <property type="molecule type" value="Genomic_DNA"/>
</dbReference>
<name>A0A7D5E7W9_9EURY</name>
<dbReference type="RefSeq" id="WP_176964975.1">
    <property type="nucleotide sequence ID" value="NZ_CP058215.1"/>
</dbReference>
<gene>
    <name evidence="1" type="ORF">HWN40_06485</name>
</gene>
<keyword evidence="2" id="KW-1185">Reference proteome</keyword>
<accession>A0A7D5E7W9</accession>
<protein>
    <submittedName>
        <fullName evidence="1">Uncharacterized protein</fullName>
    </submittedName>
</protein>